<reference evidence="1" key="1">
    <citation type="journal article" date="2021" name="Proc. Natl. Acad. Sci. U.S.A.">
        <title>A Catalog of Tens of Thousands of Viruses from Human Metagenomes Reveals Hidden Associations with Chronic Diseases.</title>
        <authorList>
            <person name="Tisza M.J."/>
            <person name="Buck C.B."/>
        </authorList>
    </citation>
    <scope>NUCLEOTIDE SEQUENCE</scope>
    <source>
        <strain evidence="1">CtpeS3</strain>
    </source>
</reference>
<evidence type="ECO:0000313" key="1">
    <source>
        <dbReference type="EMBL" id="DAE27708.1"/>
    </source>
</evidence>
<proteinExistence type="predicted"/>
<sequence>MPRYVGNRCIPMPMGNWDKNKEYENLSVVLASDGDSYTSKKNVPKGIELSNTEYWAISSRFNAQLDVQKKRIDNIVALPDGSTTGDAELTDIRVGADGKTYPNAGDAVREQVSSLKEDLSNKITKFYASNQGETRLADSDNGKIQDMMIYGKSSQDGTPTPEKPVEIKSVVNPTVKLLGSNNLKIRDGEYQDAGCTITVSNGVIKLNGTSTGNTRIYLPIDTPSMLKKGTEIIFCPNNIGGIEKINKCYVDYSNENTKSLSIASNIVNTPYVIASQDARYEFKLSIKITGGNTFNNETWKPQILIGKQITPFEPYKEQSIQLPITLNAIPVSSGGNVTIDGQQYIADYVDVERGKLVKMVNTIHPKSANDMSIYAGIKENVTNYRVEAESADKKEILSNMLPMRMNIWSDDICGVKVIGYDTVDFTLPYEKLGINSSANSEQRKIAIKTWLKSNDLMFMYVRRTSNEIDLTPEEVQAFKALATYYPVTNITVGSEELDGYTVFNYPISMANGWNYVKQQLNDNRDYIYDMDTQSAEAYVNSEYAVALTELEA</sequence>
<name>A0A8S5R9Q8_9VIRU</name>
<accession>A0A8S5R9Q8</accession>
<organism evidence="1">
    <name type="scientific">virus sp. ctpeS3</name>
    <dbReference type="NCBI Taxonomy" id="2826815"/>
    <lineage>
        <taxon>Viruses</taxon>
    </lineage>
</organism>
<dbReference type="EMBL" id="BK015845">
    <property type="protein sequence ID" value="DAE27708.1"/>
    <property type="molecule type" value="Genomic_DNA"/>
</dbReference>
<protein>
    <submittedName>
        <fullName evidence="1">Minor structural protein adsorption, WTA interaction, caudovirales.2A</fullName>
    </submittedName>
</protein>